<dbReference type="InterPro" id="IPR000742">
    <property type="entry name" value="EGF"/>
</dbReference>
<dbReference type="AlphaFoldDB" id="A0AAN9BPD8"/>
<keyword evidence="6" id="KW-1185">Reference proteome</keyword>
<evidence type="ECO:0000313" key="5">
    <source>
        <dbReference type="EMBL" id="KAK7108944.1"/>
    </source>
</evidence>
<evidence type="ECO:0000256" key="3">
    <source>
        <dbReference type="SAM" id="SignalP"/>
    </source>
</evidence>
<feature type="chain" id="PRO_5042814536" description="EGF-like domain-containing protein" evidence="3">
    <location>
        <begin position="18"/>
        <end position="521"/>
    </location>
</feature>
<dbReference type="FunFam" id="2.10.25.10:FF:000020">
    <property type="entry name" value="Latent-transforming growth factor beta-binding protein 1"/>
    <property type="match status" value="1"/>
</dbReference>
<comment type="caution">
    <text evidence="5">The sequence shown here is derived from an EMBL/GenBank/DDBJ whole genome shotgun (WGS) entry which is preliminary data.</text>
</comment>
<feature type="domain" description="EGF-like" evidence="4">
    <location>
        <begin position="60"/>
        <end position="91"/>
    </location>
</feature>
<dbReference type="PANTHER" id="PTHR24033">
    <property type="entry name" value="EGF-LIKE DOMAIN-CONTAINING PROTEIN"/>
    <property type="match status" value="1"/>
</dbReference>
<dbReference type="Proteomes" id="UP001374579">
    <property type="component" value="Unassembled WGS sequence"/>
</dbReference>
<keyword evidence="2" id="KW-0245">EGF-like domain</keyword>
<evidence type="ECO:0000259" key="4">
    <source>
        <dbReference type="PROSITE" id="PS50026"/>
    </source>
</evidence>
<sequence length="521" mass="58245">MWTLLLFLSLSASQAEAFGYTDKGSPCASFPCQNGGTCRQLGGGFRCRCHSSYSGQFCEVSDCDPPCQNDGLCVRRNKCQCQEGFRGKTCEECFDKDPTCPEVYEYGRCATDYKFCRSSCKRCPQAPCTKDGEYCVHTAHCNNKKQCQCDNNLHGDGRVVCVQRKDNLCLVRPGPQLETYGGATGNLNFPCRFRLAHVSTKLPSNLVMPGQKYCKVEVFGYGLVSMNGHHFPDAAEIRIALGDYTRTNIFQQVDSSVLDFGVEGVSFSSESRARIRFQRPWEEDWNGIHLACTFDLVDKVTIVDVPACDFRLHFRSYSESREEQNKTQSRTPSTAIITGKDDAIQKLDRYPYSLCGLSSGRKGFDTKDLKKGAKQLGFATVDEELLFHALNQKVTQSSLVPEIQDVVLQNSEACQIATNLFRDNSDDQKGLRLVVQYCHPLLSSHDNLLCLGAQAMDAFSSCLNIFLDKPKPDDKRRSDAKRTPERMIEVGAECQRIYKLFDQKCPLPAFLAEGCTGLTSQ</sequence>
<dbReference type="Gene3D" id="2.10.25.10">
    <property type="entry name" value="Laminin"/>
    <property type="match status" value="2"/>
</dbReference>
<feature type="disulfide bond" evidence="2">
    <location>
        <begin position="49"/>
        <end position="58"/>
    </location>
</feature>
<dbReference type="InterPro" id="IPR051830">
    <property type="entry name" value="NOTCH_homolog"/>
</dbReference>
<dbReference type="Pfam" id="PF00008">
    <property type="entry name" value="EGF"/>
    <property type="match status" value="1"/>
</dbReference>
<organism evidence="5 6">
    <name type="scientific">Littorina saxatilis</name>
    <dbReference type="NCBI Taxonomy" id="31220"/>
    <lineage>
        <taxon>Eukaryota</taxon>
        <taxon>Metazoa</taxon>
        <taxon>Spiralia</taxon>
        <taxon>Lophotrochozoa</taxon>
        <taxon>Mollusca</taxon>
        <taxon>Gastropoda</taxon>
        <taxon>Caenogastropoda</taxon>
        <taxon>Littorinimorpha</taxon>
        <taxon>Littorinoidea</taxon>
        <taxon>Littorinidae</taxon>
        <taxon>Littorina</taxon>
    </lineage>
</organism>
<gene>
    <name evidence="5" type="ORF">V1264_013077</name>
</gene>
<dbReference type="PANTHER" id="PTHR24033:SF151">
    <property type="entry name" value="NOTCH 2"/>
    <property type="match status" value="1"/>
</dbReference>
<evidence type="ECO:0000256" key="1">
    <source>
        <dbReference type="ARBA" id="ARBA00023157"/>
    </source>
</evidence>
<feature type="disulfide bond" evidence="2">
    <location>
        <begin position="81"/>
        <end position="90"/>
    </location>
</feature>
<dbReference type="InterPro" id="IPR001881">
    <property type="entry name" value="EGF-like_Ca-bd_dom"/>
</dbReference>
<protein>
    <recommendedName>
        <fullName evidence="4">EGF-like domain-containing protein</fullName>
    </recommendedName>
</protein>
<dbReference type="SUPFAM" id="SSF57196">
    <property type="entry name" value="EGF/Laminin"/>
    <property type="match status" value="2"/>
</dbReference>
<dbReference type="GO" id="GO:0005509">
    <property type="term" value="F:calcium ion binding"/>
    <property type="evidence" value="ECO:0007669"/>
    <property type="project" value="InterPro"/>
</dbReference>
<accession>A0AAN9BPD8</accession>
<dbReference type="EMBL" id="JBAMIC010000003">
    <property type="protein sequence ID" value="KAK7108944.1"/>
    <property type="molecule type" value="Genomic_DNA"/>
</dbReference>
<dbReference type="SMART" id="SM00181">
    <property type="entry name" value="EGF"/>
    <property type="match status" value="3"/>
</dbReference>
<feature type="domain" description="EGF-like" evidence="4">
    <location>
        <begin position="23"/>
        <end position="59"/>
    </location>
</feature>
<evidence type="ECO:0000256" key="2">
    <source>
        <dbReference type="PROSITE-ProRule" id="PRU00076"/>
    </source>
</evidence>
<dbReference type="SMART" id="SM00179">
    <property type="entry name" value="EGF_CA"/>
    <property type="match status" value="1"/>
</dbReference>
<dbReference type="PROSITE" id="PS00022">
    <property type="entry name" value="EGF_1"/>
    <property type="match status" value="2"/>
</dbReference>
<comment type="caution">
    <text evidence="2">Lacks conserved residue(s) required for the propagation of feature annotation.</text>
</comment>
<proteinExistence type="predicted"/>
<feature type="disulfide bond" evidence="2">
    <location>
        <begin position="63"/>
        <end position="73"/>
    </location>
</feature>
<feature type="signal peptide" evidence="3">
    <location>
        <begin position="1"/>
        <end position="17"/>
    </location>
</feature>
<dbReference type="CDD" id="cd00054">
    <property type="entry name" value="EGF_CA"/>
    <property type="match status" value="2"/>
</dbReference>
<reference evidence="5 6" key="1">
    <citation type="submission" date="2024-02" db="EMBL/GenBank/DDBJ databases">
        <title>Chromosome-scale genome assembly of the rough periwinkle Littorina saxatilis.</title>
        <authorList>
            <person name="De Jode A."/>
            <person name="Faria R."/>
            <person name="Formenti G."/>
            <person name="Sims Y."/>
            <person name="Smith T.P."/>
            <person name="Tracey A."/>
            <person name="Wood J.M.D."/>
            <person name="Zagrodzka Z.B."/>
            <person name="Johannesson K."/>
            <person name="Butlin R.K."/>
            <person name="Leder E.H."/>
        </authorList>
    </citation>
    <scope>NUCLEOTIDE SEQUENCE [LARGE SCALE GENOMIC DNA]</scope>
    <source>
        <strain evidence="5">Snail1</strain>
        <tissue evidence="5">Muscle</tissue>
    </source>
</reference>
<keyword evidence="1 2" id="KW-1015">Disulfide bond</keyword>
<name>A0AAN9BPD8_9CAEN</name>
<keyword evidence="3" id="KW-0732">Signal</keyword>
<dbReference type="PROSITE" id="PS50026">
    <property type="entry name" value="EGF_3"/>
    <property type="match status" value="2"/>
</dbReference>
<evidence type="ECO:0000313" key="6">
    <source>
        <dbReference type="Proteomes" id="UP001374579"/>
    </source>
</evidence>